<dbReference type="SMART" id="SM00642">
    <property type="entry name" value="Aamy"/>
    <property type="match status" value="1"/>
</dbReference>
<dbReference type="InterPro" id="IPR017853">
    <property type="entry name" value="GH"/>
</dbReference>
<dbReference type="CDD" id="cd02860">
    <property type="entry name" value="E_set_Pullulanase"/>
    <property type="match status" value="1"/>
</dbReference>
<organism evidence="3 4">
    <name type="scientific">Evansella vedderi</name>
    <dbReference type="NCBI Taxonomy" id="38282"/>
    <lineage>
        <taxon>Bacteria</taxon>
        <taxon>Bacillati</taxon>
        <taxon>Bacillota</taxon>
        <taxon>Bacilli</taxon>
        <taxon>Bacillales</taxon>
        <taxon>Bacillaceae</taxon>
        <taxon>Evansella</taxon>
    </lineage>
</organism>
<comment type="caution">
    <text evidence="3">The sequence shown here is derived from an EMBL/GenBank/DDBJ whole genome shotgun (WGS) entry which is preliminary data.</text>
</comment>
<dbReference type="Pfam" id="PF02922">
    <property type="entry name" value="CBM_48"/>
    <property type="match status" value="1"/>
</dbReference>
<dbReference type="InterPro" id="IPR006047">
    <property type="entry name" value="GH13_cat_dom"/>
</dbReference>
<comment type="similarity">
    <text evidence="1">Belongs to the glycosyl hydrolase 13 family.</text>
</comment>
<dbReference type="Pfam" id="PF00128">
    <property type="entry name" value="Alpha-amylase"/>
    <property type="match status" value="1"/>
</dbReference>
<dbReference type="Proteomes" id="UP001230005">
    <property type="component" value="Unassembled WGS sequence"/>
</dbReference>
<keyword evidence="3" id="KW-0378">Hydrolase</keyword>
<proteinExistence type="inferred from homology"/>
<dbReference type="SUPFAM" id="SSF81296">
    <property type="entry name" value="E set domains"/>
    <property type="match status" value="1"/>
</dbReference>
<dbReference type="PANTHER" id="PTHR43002">
    <property type="entry name" value="GLYCOGEN DEBRANCHING ENZYME"/>
    <property type="match status" value="1"/>
</dbReference>
<dbReference type="GO" id="GO:0051060">
    <property type="term" value="F:pullulanase activity"/>
    <property type="evidence" value="ECO:0007669"/>
    <property type="project" value="UniProtKB-EC"/>
</dbReference>
<dbReference type="CDD" id="cd11341">
    <property type="entry name" value="AmyAc_Pullulanase_LD-like"/>
    <property type="match status" value="1"/>
</dbReference>
<name>A0ABT9ZYL0_9BACI</name>
<dbReference type="Gene3D" id="2.60.40.10">
    <property type="entry name" value="Immunoglobulins"/>
    <property type="match status" value="1"/>
</dbReference>
<keyword evidence="3" id="KW-0326">Glycosidase</keyword>
<protein>
    <submittedName>
        <fullName evidence="3">Pullulanase</fullName>
        <ecNumber evidence="3">3.2.1.41</ecNumber>
    </submittedName>
</protein>
<dbReference type="InterPro" id="IPR013783">
    <property type="entry name" value="Ig-like_fold"/>
</dbReference>
<dbReference type="Gene3D" id="3.20.20.80">
    <property type="entry name" value="Glycosidases"/>
    <property type="match status" value="1"/>
</dbReference>
<dbReference type="RefSeq" id="WP_307327218.1">
    <property type="nucleotide sequence ID" value="NZ_JAUSUG010000013.1"/>
</dbReference>
<gene>
    <name evidence="3" type="ORF">J2S74_003323</name>
</gene>
<evidence type="ECO:0000313" key="4">
    <source>
        <dbReference type="Proteomes" id="UP001230005"/>
    </source>
</evidence>
<evidence type="ECO:0000256" key="1">
    <source>
        <dbReference type="ARBA" id="ARBA00008061"/>
    </source>
</evidence>
<evidence type="ECO:0000259" key="2">
    <source>
        <dbReference type="SMART" id="SM00642"/>
    </source>
</evidence>
<dbReference type="EMBL" id="JAUSUG010000013">
    <property type="protein sequence ID" value="MDQ0255939.1"/>
    <property type="molecule type" value="Genomic_DNA"/>
</dbReference>
<sequence length="702" mass="80760">MKTHAAWLDDVHLIKVNFEGLLPSAIDTNDIKFKNNSGEIAIHGQLGEESDDGTLSIVIDKDLPLGEEIELMLGSITIPVYPRGVVRTQWFEEHYTAKDAALGIHYEPTGTLFTIWAPTATKVMLFLNNNKFSLNRQKYGIWNMFLEGDWHGAKYEYEITVNGRVNRVIDPYTKALLPNSEKGVIINPSSTNPPGWEQHRRPTVNNLQDSIIYELHVRDATVSESSGIVHKGKFIGLAEKGTVTSSGYSTGLSYMKELGVTHVQLLPINDFARVDELNPENHYNWGYDPLFYQVPEGSYSTNPEDRLSRMMECKQMIQALHEQDISVILDVVFNHVFIIEESAFEKIVPGYYFRYYEDGTLSNGTGVGNDVATERIMVRKFILDTVDYWLKEYKVDGFRFDLMGVMDVKTMKKINERCLKEEVPIMLLGEGWDLPTALHHEQKATSFQSHQLKGIRFFNDYFRDSIKGNNFDVYDQGFVNGKGRFIERLPQLVTGSALEEYGHVVVSDVTQTVNYVECHDNHTLWDRLIKSNETEGEEDRKKMHQLATGITILSQGVPFLHAGQEWFRTKHGDENSYISGDYINQLDWKQREQENKSIQFVKKLIALRKKYDVFRLVSKDEIRRRLHILVTPAPIFGWTLFGDREDFAIYVNPTKRRFQLQLPSTGKWSIIVSNAREGDTEISGEWMFINPYEFTVLKKSRN</sequence>
<feature type="domain" description="Glycosyl hydrolase family 13 catalytic" evidence="2">
    <location>
        <begin position="242"/>
        <end position="608"/>
    </location>
</feature>
<keyword evidence="4" id="KW-1185">Reference proteome</keyword>
<accession>A0ABT9ZYL0</accession>
<dbReference type="SUPFAM" id="SSF51445">
    <property type="entry name" value="(Trans)glycosidases"/>
    <property type="match status" value="1"/>
</dbReference>
<dbReference type="InterPro" id="IPR014756">
    <property type="entry name" value="Ig_E-set"/>
</dbReference>
<evidence type="ECO:0000313" key="3">
    <source>
        <dbReference type="EMBL" id="MDQ0255939.1"/>
    </source>
</evidence>
<reference evidence="3 4" key="1">
    <citation type="submission" date="2023-07" db="EMBL/GenBank/DDBJ databases">
        <title>Genomic Encyclopedia of Type Strains, Phase IV (KMG-IV): sequencing the most valuable type-strain genomes for metagenomic binning, comparative biology and taxonomic classification.</title>
        <authorList>
            <person name="Goeker M."/>
        </authorList>
    </citation>
    <scope>NUCLEOTIDE SEQUENCE [LARGE SCALE GENOMIC DNA]</scope>
    <source>
        <strain evidence="3 4">DSM 9768</strain>
    </source>
</reference>
<dbReference type="EC" id="3.2.1.41" evidence="3"/>
<dbReference type="NCBIfam" id="TIGR02104">
    <property type="entry name" value="pulA_typeI"/>
    <property type="match status" value="1"/>
</dbReference>
<dbReference type="InterPro" id="IPR004193">
    <property type="entry name" value="Glyco_hydro_13_N"/>
</dbReference>
<dbReference type="InterPro" id="IPR011840">
    <property type="entry name" value="PulA_typeI"/>
</dbReference>